<sequence>MLQSSTLASPVAPKTLWPNHEVSSKGETMPSPSSIQIPPSSNRTITATSSADAKNRWQCLAEPRNAFAAGGVSRGTSAAGRMFLCRAAGRRSLVLKCRAVPNNTPADVSTEQTLAVATKQTAKESIPANQQHTLISSSSKTAASSLSELQPNSISIFQLSEFQDHILNPKTKSHSAVSADQDAEYQQCYINTGCCCRLQHQHEPLEQQNFFQHQGQQVAQSEPSNRHRLSNLHIRARSIKPDALASDRAQVFNQSKSRMIHPAMPAPIKRQQGIHPTQQSKTNTKKINTSNLTTISNKSSVPCQQALWTHRVLLFKSSSEKGCSIRTKDRNQCIIKSATATIHMRLTYHSSKWRPHRHEISHVTTMLKLAWWTTI</sequence>
<dbReference type="EMBL" id="BSYO01000029">
    <property type="protein sequence ID" value="GMH25367.1"/>
    <property type="molecule type" value="Genomic_DNA"/>
</dbReference>
<accession>A0AAD3TBC8</accession>
<dbReference type="Proteomes" id="UP001279734">
    <property type="component" value="Unassembled WGS sequence"/>
</dbReference>
<evidence type="ECO:0000256" key="1">
    <source>
        <dbReference type="SAM" id="MobiDB-lite"/>
    </source>
</evidence>
<feature type="compositionally biased region" description="Low complexity" evidence="1">
    <location>
        <begin position="30"/>
        <end position="41"/>
    </location>
</feature>
<proteinExistence type="predicted"/>
<name>A0AAD3TBC8_NEPGR</name>
<reference evidence="2" key="1">
    <citation type="submission" date="2023-05" db="EMBL/GenBank/DDBJ databases">
        <title>Nepenthes gracilis genome sequencing.</title>
        <authorList>
            <person name="Fukushima K."/>
        </authorList>
    </citation>
    <scope>NUCLEOTIDE SEQUENCE</scope>
    <source>
        <strain evidence="2">SING2019-196</strain>
    </source>
</reference>
<feature type="region of interest" description="Disordered" evidence="1">
    <location>
        <begin position="1"/>
        <end position="49"/>
    </location>
</feature>
<comment type="caution">
    <text evidence="2">The sequence shown here is derived from an EMBL/GenBank/DDBJ whole genome shotgun (WGS) entry which is preliminary data.</text>
</comment>
<gene>
    <name evidence="2" type="ORF">Nepgr_027210</name>
</gene>
<evidence type="ECO:0000313" key="3">
    <source>
        <dbReference type="Proteomes" id="UP001279734"/>
    </source>
</evidence>
<evidence type="ECO:0000313" key="2">
    <source>
        <dbReference type="EMBL" id="GMH25367.1"/>
    </source>
</evidence>
<dbReference type="AlphaFoldDB" id="A0AAD3TBC8"/>
<protein>
    <submittedName>
        <fullName evidence="2">Uncharacterized protein</fullName>
    </submittedName>
</protein>
<keyword evidence="3" id="KW-1185">Reference proteome</keyword>
<organism evidence="2 3">
    <name type="scientific">Nepenthes gracilis</name>
    <name type="common">Slender pitcher plant</name>
    <dbReference type="NCBI Taxonomy" id="150966"/>
    <lineage>
        <taxon>Eukaryota</taxon>
        <taxon>Viridiplantae</taxon>
        <taxon>Streptophyta</taxon>
        <taxon>Embryophyta</taxon>
        <taxon>Tracheophyta</taxon>
        <taxon>Spermatophyta</taxon>
        <taxon>Magnoliopsida</taxon>
        <taxon>eudicotyledons</taxon>
        <taxon>Gunneridae</taxon>
        <taxon>Pentapetalae</taxon>
        <taxon>Caryophyllales</taxon>
        <taxon>Nepenthaceae</taxon>
        <taxon>Nepenthes</taxon>
    </lineage>
</organism>